<keyword evidence="3" id="KW-1185">Reference proteome</keyword>
<name>A0A640SV04_9ACTN</name>
<dbReference type="AlphaFoldDB" id="A0A640SV04"/>
<evidence type="ECO:0000313" key="3">
    <source>
        <dbReference type="Proteomes" id="UP000430079"/>
    </source>
</evidence>
<proteinExistence type="predicted"/>
<feature type="compositionally biased region" description="Basic and acidic residues" evidence="1">
    <location>
        <begin position="10"/>
        <end position="21"/>
    </location>
</feature>
<accession>A0A640SV04</accession>
<comment type="caution">
    <text evidence="2">The sequence shown here is derived from an EMBL/GenBank/DDBJ whole genome shotgun (WGS) entry which is preliminary data.</text>
</comment>
<protein>
    <submittedName>
        <fullName evidence="2">Uncharacterized protein</fullName>
    </submittedName>
</protein>
<reference evidence="2 3" key="1">
    <citation type="submission" date="2019-12" db="EMBL/GenBank/DDBJ databases">
        <title>Whole genome shotgun sequence of Streptomyces hygroscopicus subsp. glebosus NBRC 13786.</title>
        <authorList>
            <person name="Ichikawa N."/>
            <person name="Kimura A."/>
            <person name="Kitahashi Y."/>
            <person name="Komaki H."/>
            <person name="Tamura T."/>
        </authorList>
    </citation>
    <scope>NUCLEOTIDE SEQUENCE [LARGE SCALE GENOMIC DNA]</scope>
    <source>
        <strain evidence="2 3">NBRC 13786</strain>
    </source>
</reference>
<dbReference type="Proteomes" id="UP000430079">
    <property type="component" value="Unassembled WGS sequence"/>
</dbReference>
<dbReference type="EMBL" id="BLIO01000001">
    <property type="protein sequence ID" value="GFE14702.1"/>
    <property type="molecule type" value="Genomic_DNA"/>
</dbReference>
<sequence length="147" mass="15790">MQLPFVPEVSARDDDRDKETRLAPSTVPRGHYAIDPEPWGAPFAPSADEPRPHHPRQLLMPPELTNWTSAGTKNTVVVHPDDVPALRLLDQSGRHQGCCGPLGTGGRNMACGCGALVATLAADCLGPHELHLDPVRVYAFNAKGSET</sequence>
<feature type="region of interest" description="Disordered" evidence="1">
    <location>
        <begin position="1"/>
        <end position="57"/>
    </location>
</feature>
<gene>
    <name evidence="2" type="ORF">Sgleb_27490</name>
</gene>
<organism evidence="2 3">
    <name type="scientific">Streptomyces glebosus</name>
    <dbReference type="NCBI Taxonomy" id="249580"/>
    <lineage>
        <taxon>Bacteria</taxon>
        <taxon>Bacillati</taxon>
        <taxon>Actinomycetota</taxon>
        <taxon>Actinomycetes</taxon>
        <taxon>Kitasatosporales</taxon>
        <taxon>Streptomycetaceae</taxon>
        <taxon>Streptomyces</taxon>
    </lineage>
</organism>
<evidence type="ECO:0000256" key="1">
    <source>
        <dbReference type="SAM" id="MobiDB-lite"/>
    </source>
</evidence>
<evidence type="ECO:0000313" key="2">
    <source>
        <dbReference type="EMBL" id="GFE14702.1"/>
    </source>
</evidence>